<dbReference type="InterPro" id="IPR030382">
    <property type="entry name" value="MeTrfase_TRM5/TYW2"/>
</dbReference>
<organism evidence="12 13">
    <name type="scientific">Gonium pectorale</name>
    <name type="common">Green alga</name>
    <dbReference type="NCBI Taxonomy" id="33097"/>
    <lineage>
        <taxon>Eukaryota</taxon>
        <taxon>Viridiplantae</taxon>
        <taxon>Chlorophyta</taxon>
        <taxon>core chlorophytes</taxon>
        <taxon>Chlorophyceae</taxon>
        <taxon>CS clade</taxon>
        <taxon>Chlamydomonadales</taxon>
        <taxon>Volvocaceae</taxon>
        <taxon>Gonium</taxon>
    </lineage>
</organism>
<reference evidence="13" key="1">
    <citation type="journal article" date="2016" name="Nat. Commun.">
        <title>The Gonium pectorale genome demonstrates co-option of cell cycle regulation during the evolution of multicellularity.</title>
        <authorList>
            <person name="Hanschen E.R."/>
            <person name="Marriage T.N."/>
            <person name="Ferris P.J."/>
            <person name="Hamaji T."/>
            <person name="Toyoda A."/>
            <person name="Fujiyama A."/>
            <person name="Neme R."/>
            <person name="Noguchi H."/>
            <person name="Minakuchi Y."/>
            <person name="Suzuki M."/>
            <person name="Kawai-Toyooka H."/>
            <person name="Smith D.R."/>
            <person name="Sparks H."/>
            <person name="Anderson J."/>
            <person name="Bakaric R."/>
            <person name="Luria V."/>
            <person name="Karger A."/>
            <person name="Kirschner M.W."/>
            <person name="Durand P.M."/>
            <person name="Michod R.E."/>
            <person name="Nozaki H."/>
            <person name="Olson B.J."/>
        </authorList>
    </citation>
    <scope>NUCLEOTIDE SEQUENCE [LARGE SCALE GENOMIC DNA]</scope>
    <source>
        <strain evidence="13">NIES-2863</strain>
    </source>
</reference>
<evidence type="ECO:0000256" key="3">
    <source>
        <dbReference type="ARBA" id="ARBA00022603"/>
    </source>
</evidence>
<sequence>MLPAGVDAPSSFETIGHIAHLNLRDEQLPYRHVIGAVLLNKEPHLRTVVNKLGSIENEYRVFDMAAIAGEPRLETEVTQGGSKFRLDFSKVYWNSRLESEHLRLVSSLPAAGVLVDMMAGIGPFAVPAAQRGLTVYANDLNPSSAAYCALNARLNRLGSGLRVFNMDGRAFLRLLCDTPGGPAQELRERAAAAGAAALPPSAPAAAPAAAADAFLDAFAGAFDPATWHERPLPMVHCYTFKRAAETEADILAKAERYLGGPLEPESVSVHTVRDVAPNKLMLCLSFRVPRVVAFRGREHAA</sequence>
<keyword evidence="7 10" id="KW-0496">Mitochondrion</keyword>
<dbReference type="InterPro" id="IPR056744">
    <property type="entry name" value="TRM5/TYW2-like_N"/>
</dbReference>
<evidence type="ECO:0000256" key="10">
    <source>
        <dbReference type="HAMAP-Rule" id="MF_03152"/>
    </source>
</evidence>
<proteinExistence type="inferred from homology"/>
<keyword evidence="4 10" id="KW-0808">Transferase</keyword>
<evidence type="ECO:0000256" key="9">
    <source>
        <dbReference type="ARBA" id="ARBA00047783"/>
    </source>
</evidence>
<evidence type="ECO:0000313" key="13">
    <source>
        <dbReference type="Proteomes" id="UP000075714"/>
    </source>
</evidence>
<dbReference type="EMBL" id="LSYV01000050">
    <property type="protein sequence ID" value="KXZ45897.1"/>
    <property type="molecule type" value="Genomic_DNA"/>
</dbReference>
<keyword evidence="5 10" id="KW-0949">S-adenosyl-L-methionine</keyword>
<keyword evidence="2 10" id="KW-0963">Cytoplasm</keyword>
<comment type="subunit">
    <text evidence="10">Monomer.</text>
</comment>
<dbReference type="GO" id="GO:0002939">
    <property type="term" value="P:tRNA N1-guanine methylation"/>
    <property type="evidence" value="ECO:0007669"/>
    <property type="project" value="TreeGrafter"/>
</dbReference>
<dbReference type="Pfam" id="PF25133">
    <property type="entry name" value="TYW2_N_2"/>
    <property type="match status" value="1"/>
</dbReference>
<dbReference type="HAMAP" id="MF_03152">
    <property type="entry name" value="TRM5"/>
    <property type="match status" value="1"/>
</dbReference>
<dbReference type="InterPro" id="IPR056743">
    <property type="entry name" value="TRM5-TYW2-like_MTfase"/>
</dbReference>
<evidence type="ECO:0000256" key="6">
    <source>
        <dbReference type="ARBA" id="ARBA00022694"/>
    </source>
</evidence>
<dbReference type="EC" id="2.1.1.228" evidence="10"/>
<dbReference type="Pfam" id="PF02475">
    <property type="entry name" value="TRM5-TYW2_MTfase"/>
    <property type="match status" value="1"/>
</dbReference>
<comment type="function">
    <text evidence="10">Specifically methylates the N1 position of guanosine-37 in various cytoplasmic and mitochondrial tRNAs. Methylation is not dependent on the nature of the nucleoside 5' of the target nucleoside. This is the first step in the biosynthesis of wybutosine (yW), a modified base adjacent to the anticodon of tRNAs and required for accurate decoding.</text>
</comment>
<dbReference type="FunFam" id="3.30.300.110:FF:000001">
    <property type="entry name" value="tRNA (guanine(37)-N1)-methyltransferase"/>
    <property type="match status" value="1"/>
</dbReference>
<comment type="subcellular location">
    <subcellularLocation>
        <location evidence="10">Mitochondrion matrix</location>
    </subcellularLocation>
    <subcellularLocation>
        <location evidence="10">Nucleus</location>
    </subcellularLocation>
    <subcellularLocation>
        <location evidence="10">Cytoplasm</location>
    </subcellularLocation>
    <text evidence="10">Predominantly in the mitochondria and in the nucleus.</text>
</comment>
<feature type="binding site" evidence="10">
    <location>
        <begin position="167"/>
        <end position="168"/>
    </location>
    <ligand>
        <name>S-adenosyl-L-methionine</name>
        <dbReference type="ChEBI" id="CHEBI:59789"/>
    </ligand>
</feature>
<comment type="caution">
    <text evidence="10">Lacks conserved residue(s) required for the propagation of feature annotation.</text>
</comment>
<dbReference type="Gene3D" id="3.40.50.150">
    <property type="entry name" value="Vaccinia Virus protein VP39"/>
    <property type="match status" value="1"/>
</dbReference>
<evidence type="ECO:0000313" key="12">
    <source>
        <dbReference type="EMBL" id="KXZ45897.1"/>
    </source>
</evidence>
<dbReference type="STRING" id="33097.A0A150G7S3"/>
<dbReference type="GO" id="GO:0005759">
    <property type="term" value="C:mitochondrial matrix"/>
    <property type="evidence" value="ECO:0007669"/>
    <property type="project" value="UniProtKB-SubCell"/>
</dbReference>
<dbReference type="InterPro" id="IPR025792">
    <property type="entry name" value="tRNA_Gua_MeTrfase_euk"/>
</dbReference>
<feature type="binding site" evidence="10">
    <location>
        <position position="101"/>
    </location>
    <ligand>
        <name>S-adenosyl-L-methionine</name>
        <dbReference type="ChEBI" id="CHEBI:59789"/>
    </ligand>
</feature>
<feature type="binding site" evidence="10">
    <location>
        <begin position="139"/>
        <end position="140"/>
    </location>
    <ligand>
        <name>S-adenosyl-L-methionine</name>
        <dbReference type="ChEBI" id="CHEBI:59789"/>
    </ligand>
</feature>
<evidence type="ECO:0000256" key="1">
    <source>
        <dbReference type="ARBA" id="ARBA00009775"/>
    </source>
</evidence>
<keyword evidence="8 10" id="KW-0539">Nucleus</keyword>
<comment type="similarity">
    <text evidence="10">Belongs to the TRM5 / TYW2 family.</text>
</comment>
<comment type="caution">
    <text evidence="12">The sequence shown here is derived from an EMBL/GenBank/DDBJ whole genome shotgun (WGS) entry which is preliminary data.</text>
</comment>
<keyword evidence="13" id="KW-1185">Reference proteome</keyword>
<dbReference type="PROSITE" id="PS51684">
    <property type="entry name" value="SAM_MT_TRM5_TYW2"/>
    <property type="match status" value="1"/>
</dbReference>
<evidence type="ECO:0000256" key="8">
    <source>
        <dbReference type="ARBA" id="ARBA00023242"/>
    </source>
</evidence>
<accession>A0A150G7S3</accession>
<dbReference type="Proteomes" id="UP000075714">
    <property type="component" value="Unassembled WGS sequence"/>
</dbReference>
<dbReference type="GO" id="GO:0052906">
    <property type="term" value="F:tRNA (guanine(37)-N1)-methyltransferase activity"/>
    <property type="evidence" value="ECO:0007669"/>
    <property type="project" value="UniProtKB-UniRule"/>
</dbReference>
<dbReference type="PANTHER" id="PTHR23245:SF36">
    <property type="entry name" value="TRNA (GUANINE(37)-N1)-METHYLTRANSFERASE"/>
    <property type="match status" value="1"/>
</dbReference>
<dbReference type="SUPFAM" id="SSF53335">
    <property type="entry name" value="S-adenosyl-L-methionine-dependent methyltransferases"/>
    <property type="match status" value="1"/>
</dbReference>
<gene>
    <name evidence="12" type="ORF">GPECTOR_49g481</name>
</gene>
<comment type="similarity">
    <text evidence="1">Belongs to the class I-like SAM-binding methyltransferase superfamily. TRM5/TYW2 family.</text>
</comment>
<keyword evidence="6 10" id="KW-0819">tRNA processing</keyword>
<dbReference type="GO" id="GO:0070901">
    <property type="term" value="P:mitochondrial tRNA methylation"/>
    <property type="evidence" value="ECO:0007669"/>
    <property type="project" value="UniProtKB-ARBA"/>
</dbReference>
<evidence type="ECO:0000256" key="7">
    <source>
        <dbReference type="ARBA" id="ARBA00023128"/>
    </source>
</evidence>
<evidence type="ECO:0000256" key="5">
    <source>
        <dbReference type="ARBA" id="ARBA00022691"/>
    </source>
</evidence>
<dbReference type="InterPro" id="IPR029063">
    <property type="entry name" value="SAM-dependent_MTases_sf"/>
</dbReference>
<name>A0A150G7S3_GONPE</name>
<dbReference type="AlphaFoldDB" id="A0A150G7S3"/>
<keyword evidence="3 10" id="KW-0489">Methyltransferase</keyword>
<dbReference type="PANTHER" id="PTHR23245">
    <property type="entry name" value="TRNA METHYLTRANSFERASE"/>
    <property type="match status" value="1"/>
</dbReference>
<dbReference type="OrthoDB" id="408788at2759"/>
<evidence type="ECO:0000256" key="4">
    <source>
        <dbReference type="ARBA" id="ARBA00022679"/>
    </source>
</evidence>
<evidence type="ECO:0000256" key="2">
    <source>
        <dbReference type="ARBA" id="ARBA00022490"/>
    </source>
</evidence>
<evidence type="ECO:0000259" key="11">
    <source>
        <dbReference type="PROSITE" id="PS51684"/>
    </source>
</evidence>
<protein>
    <recommendedName>
        <fullName evidence="10">tRNA (guanine(37)-N1)-methyltransferase</fullName>
        <ecNumber evidence="10">2.1.1.228</ecNumber>
    </recommendedName>
    <alternativeName>
        <fullName evidence="10">M1G-methyltransferase</fullName>
    </alternativeName>
    <alternativeName>
        <fullName evidence="10">tRNA [GM37] methyltransferase</fullName>
    </alternativeName>
    <alternativeName>
        <fullName evidence="10">tRNA methyltransferase 5 homolog</fullName>
    </alternativeName>
</protein>
<comment type="catalytic activity">
    <reaction evidence="9 10">
        <text>guanosine(37) in tRNA + S-adenosyl-L-methionine = N(1)-methylguanosine(37) in tRNA + S-adenosyl-L-homocysteine + H(+)</text>
        <dbReference type="Rhea" id="RHEA:36899"/>
        <dbReference type="Rhea" id="RHEA-COMP:10145"/>
        <dbReference type="Rhea" id="RHEA-COMP:10147"/>
        <dbReference type="ChEBI" id="CHEBI:15378"/>
        <dbReference type="ChEBI" id="CHEBI:57856"/>
        <dbReference type="ChEBI" id="CHEBI:59789"/>
        <dbReference type="ChEBI" id="CHEBI:73542"/>
        <dbReference type="ChEBI" id="CHEBI:74269"/>
        <dbReference type="EC" id="2.1.1.228"/>
    </reaction>
</comment>
<dbReference type="Gene3D" id="3.30.300.110">
    <property type="entry name" value="Met-10+ protein-like domains"/>
    <property type="match status" value="1"/>
</dbReference>
<dbReference type="GO" id="GO:0005634">
    <property type="term" value="C:nucleus"/>
    <property type="evidence" value="ECO:0007669"/>
    <property type="project" value="UniProtKB-SubCell"/>
</dbReference>
<feature type="domain" description="SAM-dependent methyltransferase TRM5/TYW2-type" evidence="11">
    <location>
        <begin position="12"/>
        <end position="290"/>
    </location>
</feature>